<protein>
    <submittedName>
        <fullName evidence="2">Uncharacterized protein</fullName>
    </submittedName>
</protein>
<evidence type="ECO:0000256" key="1">
    <source>
        <dbReference type="SAM" id="MobiDB-lite"/>
    </source>
</evidence>
<dbReference type="EMBL" id="CM000134">
    <property type="protein sequence ID" value="EAZ09327.1"/>
    <property type="molecule type" value="Genomic_DNA"/>
</dbReference>
<gene>
    <name evidence="2" type="ORF">OsI_31598</name>
</gene>
<evidence type="ECO:0000313" key="2">
    <source>
        <dbReference type="EMBL" id="EAZ09327.1"/>
    </source>
</evidence>
<keyword evidence="3" id="KW-1185">Reference proteome</keyword>
<dbReference type="OMA" id="WRGEMAP"/>
<feature type="compositionally biased region" description="Basic and acidic residues" evidence="1">
    <location>
        <begin position="62"/>
        <end position="73"/>
    </location>
</feature>
<dbReference type="AlphaFoldDB" id="A2Z1W6"/>
<dbReference type="Proteomes" id="UP000007015">
    <property type="component" value="Chromosome 9"/>
</dbReference>
<feature type="region of interest" description="Disordered" evidence="1">
    <location>
        <begin position="62"/>
        <end position="157"/>
    </location>
</feature>
<organism evidence="2 3">
    <name type="scientific">Oryza sativa subsp. indica</name>
    <name type="common">Rice</name>
    <dbReference type="NCBI Taxonomy" id="39946"/>
    <lineage>
        <taxon>Eukaryota</taxon>
        <taxon>Viridiplantae</taxon>
        <taxon>Streptophyta</taxon>
        <taxon>Embryophyta</taxon>
        <taxon>Tracheophyta</taxon>
        <taxon>Spermatophyta</taxon>
        <taxon>Magnoliopsida</taxon>
        <taxon>Liliopsida</taxon>
        <taxon>Poales</taxon>
        <taxon>Poaceae</taxon>
        <taxon>BOP clade</taxon>
        <taxon>Oryzoideae</taxon>
        <taxon>Oryzeae</taxon>
        <taxon>Oryzinae</taxon>
        <taxon>Oryza</taxon>
        <taxon>Oryza sativa</taxon>
    </lineage>
</organism>
<feature type="compositionally biased region" description="Basic and acidic residues" evidence="1">
    <location>
        <begin position="106"/>
        <end position="131"/>
    </location>
</feature>
<dbReference type="HOGENOM" id="CLU_1952367_0_0_1"/>
<evidence type="ECO:0000313" key="3">
    <source>
        <dbReference type="Proteomes" id="UP000007015"/>
    </source>
</evidence>
<sequence>MKKNKNITGKATNVVVATGSIHEAPSVKPDRRCLRCRWIRRRKPSALDLPEGNHRRRRILRVERVPSLRGRDGHRGRRGEGGGGGGTTVTVVSSAPRHRRAVQARWEGKGEREWRASGERGEEGKLRHWRGEMAPVGRRGHAASGGGGCQRWEGGWE</sequence>
<name>A2Z1W6_ORYSI</name>
<proteinExistence type="predicted"/>
<reference evidence="2 3" key="1">
    <citation type="journal article" date="2005" name="PLoS Biol.">
        <title>The genomes of Oryza sativa: a history of duplications.</title>
        <authorList>
            <person name="Yu J."/>
            <person name="Wang J."/>
            <person name="Lin W."/>
            <person name="Li S."/>
            <person name="Li H."/>
            <person name="Zhou J."/>
            <person name="Ni P."/>
            <person name="Dong W."/>
            <person name="Hu S."/>
            <person name="Zeng C."/>
            <person name="Zhang J."/>
            <person name="Zhang Y."/>
            <person name="Li R."/>
            <person name="Xu Z."/>
            <person name="Li S."/>
            <person name="Li X."/>
            <person name="Zheng H."/>
            <person name="Cong L."/>
            <person name="Lin L."/>
            <person name="Yin J."/>
            <person name="Geng J."/>
            <person name="Li G."/>
            <person name="Shi J."/>
            <person name="Liu J."/>
            <person name="Lv H."/>
            <person name="Li J."/>
            <person name="Wang J."/>
            <person name="Deng Y."/>
            <person name="Ran L."/>
            <person name="Shi X."/>
            <person name="Wang X."/>
            <person name="Wu Q."/>
            <person name="Li C."/>
            <person name="Ren X."/>
            <person name="Wang J."/>
            <person name="Wang X."/>
            <person name="Li D."/>
            <person name="Liu D."/>
            <person name="Zhang X."/>
            <person name="Ji Z."/>
            <person name="Zhao W."/>
            <person name="Sun Y."/>
            <person name="Zhang Z."/>
            <person name="Bao J."/>
            <person name="Han Y."/>
            <person name="Dong L."/>
            <person name="Ji J."/>
            <person name="Chen P."/>
            <person name="Wu S."/>
            <person name="Liu J."/>
            <person name="Xiao Y."/>
            <person name="Bu D."/>
            <person name="Tan J."/>
            <person name="Yang L."/>
            <person name="Ye C."/>
            <person name="Zhang J."/>
            <person name="Xu J."/>
            <person name="Zhou Y."/>
            <person name="Yu Y."/>
            <person name="Zhang B."/>
            <person name="Zhuang S."/>
            <person name="Wei H."/>
            <person name="Liu B."/>
            <person name="Lei M."/>
            <person name="Yu H."/>
            <person name="Li Y."/>
            <person name="Xu H."/>
            <person name="Wei S."/>
            <person name="He X."/>
            <person name="Fang L."/>
            <person name="Zhang Z."/>
            <person name="Zhang Y."/>
            <person name="Huang X."/>
            <person name="Su Z."/>
            <person name="Tong W."/>
            <person name="Li J."/>
            <person name="Tong Z."/>
            <person name="Li S."/>
            <person name="Ye J."/>
            <person name="Wang L."/>
            <person name="Fang L."/>
            <person name="Lei T."/>
            <person name="Chen C."/>
            <person name="Chen H."/>
            <person name="Xu Z."/>
            <person name="Li H."/>
            <person name="Huang H."/>
            <person name="Zhang F."/>
            <person name="Xu H."/>
            <person name="Li N."/>
            <person name="Zhao C."/>
            <person name="Li S."/>
            <person name="Dong L."/>
            <person name="Huang Y."/>
            <person name="Li L."/>
            <person name="Xi Y."/>
            <person name="Qi Q."/>
            <person name="Li W."/>
            <person name="Zhang B."/>
            <person name="Hu W."/>
            <person name="Zhang Y."/>
            <person name="Tian X."/>
            <person name="Jiao Y."/>
            <person name="Liang X."/>
            <person name="Jin J."/>
            <person name="Gao L."/>
            <person name="Zheng W."/>
            <person name="Hao B."/>
            <person name="Liu S."/>
            <person name="Wang W."/>
            <person name="Yuan L."/>
            <person name="Cao M."/>
            <person name="McDermott J."/>
            <person name="Samudrala R."/>
            <person name="Wang J."/>
            <person name="Wong G.K."/>
            <person name="Yang H."/>
        </authorList>
    </citation>
    <scope>NUCLEOTIDE SEQUENCE [LARGE SCALE GENOMIC DNA]</scope>
    <source>
        <strain evidence="3">cv. 93-11</strain>
    </source>
</reference>
<accession>A2Z1W6</accession>
<dbReference type="Gramene" id="BGIOSGA030878-TA">
    <property type="protein sequence ID" value="BGIOSGA030878-PA"/>
    <property type="gene ID" value="BGIOSGA030878"/>
</dbReference>